<evidence type="ECO:0000313" key="4">
    <source>
        <dbReference type="Proteomes" id="UP000178735"/>
    </source>
</evidence>
<evidence type="ECO:0000313" key="3">
    <source>
        <dbReference type="EMBL" id="OGM06458.1"/>
    </source>
</evidence>
<dbReference type="SUPFAM" id="SSF109998">
    <property type="entry name" value="Triger factor/SurA peptide-binding domain-like"/>
    <property type="match status" value="1"/>
</dbReference>
<dbReference type="Gene3D" id="1.25.40.10">
    <property type="entry name" value="Tetratricopeptide repeat domain"/>
    <property type="match status" value="1"/>
</dbReference>
<accession>A0A1F7WWB0</accession>
<keyword evidence="1" id="KW-0472">Membrane</keyword>
<dbReference type="GO" id="GO:0003755">
    <property type="term" value="F:peptidyl-prolyl cis-trans isomerase activity"/>
    <property type="evidence" value="ECO:0007669"/>
    <property type="project" value="InterPro"/>
</dbReference>
<keyword evidence="1" id="KW-0812">Transmembrane</keyword>
<comment type="caution">
    <text evidence="3">The sequence shown here is derived from an EMBL/GenBank/DDBJ whole genome shotgun (WGS) entry which is preliminary data.</text>
</comment>
<dbReference type="InterPro" id="IPR027304">
    <property type="entry name" value="Trigger_fact/SurA_dom_sf"/>
</dbReference>
<feature type="transmembrane region" description="Helical" evidence="1">
    <location>
        <begin position="12"/>
        <end position="28"/>
    </location>
</feature>
<dbReference type="InterPro" id="IPR011990">
    <property type="entry name" value="TPR-like_helical_dom_sf"/>
</dbReference>
<name>A0A1F7WWB0_9BACT</name>
<dbReference type="PANTHER" id="PTHR47245:SF2">
    <property type="entry name" value="PEPTIDYL-PROLYL CIS-TRANS ISOMERASE HP_0175-RELATED"/>
    <property type="match status" value="1"/>
</dbReference>
<dbReference type="STRING" id="1817813.A2008_05255"/>
<dbReference type="Gene3D" id="3.10.50.40">
    <property type="match status" value="1"/>
</dbReference>
<protein>
    <recommendedName>
        <fullName evidence="2">PpiC domain-containing protein</fullName>
    </recommendedName>
</protein>
<evidence type="ECO:0000256" key="1">
    <source>
        <dbReference type="SAM" id="Phobius"/>
    </source>
</evidence>
<organism evidence="3 4">
    <name type="scientific">Candidatus Wallbacteria bacterium GWC2_49_35</name>
    <dbReference type="NCBI Taxonomy" id="1817813"/>
    <lineage>
        <taxon>Bacteria</taxon>
        <taxon>Candidatus Walliibacteriota</taxon>
    </lineage>
</organism>
<dbReference type="AlphaFoldDB" id="A0A1F7WWB0"/>
<gene>
    <name evidence="3" type="ORF">A2008_05255</name>
</gene>
<dbReference type="Proteomes" id="UP000178735">
    <property type="component" value="Unassembled WGS sequence"/>
</dbReference>
<proteinExistence type="predicted"/>
<dbReference type="Gene3D" id="1.10.4030.10">
    <property type="entry name" value="Porin chaperone SurA, peptide-binding domain"/>
    <property type="match status" value="1"/>
</dbReference>
<dbReference type="PANTHER" id="PTHR47245">
    <property type="entry name" value="PEPTIDYLPROLYL ISOMERASE"/>
    <property type="match status" value="1"/>
</dbReference>
<sequence length="415" mass="46539">MRTENSLRENIILLALMLLIAAVFYNMSRLGDFERRAELRVTNAREFAAKLASQKLYHEAAAHIEKYLNDNLVAPEELEATQIYLADLYFENIGNFEKAMAAYLKVLYLFPASKYKNDIDRRVIECKDRLGRRLEAANDLESIKEKEKKPAGAPPATAENSLVVAKIGDLSITMADYLGELDSLFAGSGADISKPENRVRLLKEVIIRKVLLKIARAKRLDSDAQILKNLNSAKDKMMIDKLLNEEVFSKTAVDDMSMQLYYDAHKNEMRTPDKYKFDYITLTDRTEAVSIASAGDAAKFASYASRQTTFSPLGEIAASMETDIFSITGEIALARPGDIVKVPAARSDGTFAVMKLTNYIAGDILPFESVKDGIKQGLTAQKRENDLQNYVMKNFAEMNVVIFDDVFKKESGEKK</sequence>
<dbReference type="InterPro" id="IPR050245">
    <property type="entry name" value="PrsA_foldase"/>
</dbReference>
<evidence type="ECO:0000259" key="2">
    <source>
        <dbReference type="Pfam" id="PF13145"/>
    </source>
</evidence>
<dbReference type="Pfam" id="PF13145">
    <property type="entry name" value="Rotamase_2"/>
    <property type="match status" value="1"/>
</dbReference>
<dbReference type="EMBL" id="MGFH01000062">
    <property type="protein sequence ID" value="OGM06458.1"/>
    <property type="molecule type" value="Genomic_DNA"/>
</dbReference>
<feature type="domain" description="PpiC" evidence="2">
    <location>
        <begin position="253"/>
        <end position="372"/>
    </location>
</feature>
<dbReference type="InterPro" id="IPR000297">
    <property type="entry name" value="PPIase_PpiC"/>
</dbReference>
<keyword evidence="1" id="KW-1133">Transmembrane helix</keyword>
<reference evidence="3 4" key="1">
    <citation type="journal article" date="2016" name="Nat. Commun.">
        <title>Thousands of microbial genomes shed light on interconnected biogeochemical processes in an aquifer system.</title>
        <authorList>
            <person name="Anantharaman K."/>
            <person name="Brown C.T."/>
            <person name="Hug L.A."/>
            <person name="Sharon I."/>
            <person name="Castelle C.J."/>
            <person name="Probst A.J."/>
            <person name="Thomas B.C."/>
            <person name="Singh A."/>
            <person name="Wilkins M.J."/>
            <person name="Karaoz U."/>
            <person name="Brodie E.L."/>
            <person name="Williams K.H."/>
            <person name="Hubbard S.S."/>
            <person name="Banfield J.F."/>
        </authorList>
    </citation>
    <scope>NUCLEOTIDE SEQUENCE [LARGE SCALE GENOMIC DNA]</scope>
</reference>
<dbReference type="InterPro" id="IPR046357">
    <property type="entry name" value="PPIase_dom_sf"/>
</dbReference>